<dbReference type="Proteomes" id="UP000535182">
    <property type="component" value="Unassembled WGS sequence"/>
</dbReference>
<accession>A0A9X0U6N9</accession>
<sequence>MGELLTRNARKRKIAPLNYIEAACAPALKGMTSFLDLKPEDIRNGHFTNLAKTTQTTPLIGLVPPLVSLVHTYPGDETSSGYVWSAVAPNYAGDEAHPGDETLPGRYRDETSHSSATTARASAWLLSSSTADGLKPGCGRSKVRKCVLAQDGHSLGEEAIYQLLWRTGKSESLDPNDSRTNRIGAAEISFKVNMAKKNVRQNLSRLFEKLAFEIIENFDTMNSRARLYRVFSYKQILERRRAAGMLYVVRNKGVVFCNADGTEQYSPPGVVSSPGVETDIRPAPSKKRKKSSALVRPSANSKGESMSDADGTDSEDVKTVASALNRYWTVDEAAARQLLRDCRHVRADANADEIAFFVREKLEMARSNRNIINPTGLILATVPQLFAGSSFDEFRRRLEYQASLVADEEERRQQQQRELEIWLAQERDHFESIVSDLSLGQEERDHAEKRLRQAAMWNH</sequence>
<dbReference type="AlphaFoldDB" id="A0A9X0U6N9"/>
<name>A0A9X0U6N9_9BACT</name>
<evidence type="ECO:0000313" key="2">
    <source>
        <dbReference type="EMBL" id="MBB5331673.1"/>
    </source>
</evidence>
<feature type="region of interest" description="Disordered" evidence="1">
    <location>
        <begin position="94"/>
        <end position="114"/>
    </location>
</feature>
<dbReference type="EMBL" id="JACHEB010000017">
    <property type="protein sequence ID" value="MBB5331673.1"/>
    <property type="molecule type" value="Genomic_DNA"/>
</dbReference>
<reference evidence="2 3" key="1">
    <citation type="submission" date="2020-08" db="EMBL/GenBank/DDBJ databases">
        <title>Genomic Encyclopedia of Type Strains, Phase IV (KMG-V): Genome sequencing to study the core and pangenomes of soil and plant-associated prokaryotes.</title>
        <authorList>
            <person name="Whitman W."/>
        </authorList>
    </citation>
    <scope>NUCLEOTIDE SEQUENCE [LARGE SCALE GENOMIC DNA]</scope>
    <source>
        <strain evidence="2 3">X5P2</strain>
    </source>
</reference>
<feature type="region of interest" description="Disordered" evidence="1">
    <location>
        <begin position="267"/>
        <end position="315"/>
    </location>
</feature>
<keyword evidence="3" id="KW-1185">Reference proteome</keyword>
<comment type="caution">
    <text evidence="2">The sequence shown here is derived from an EMBL/GenBank/DDBJ whole genome shotgun (WGS) entry which is preliminary data.</text>
</comment>
<dbReference type="RefSeq" id="WP_183981491.1">
    <property type="nucleotide sequence ID" value="NZ_JACHEB010000017.1"/>
</dbReference>
<evidence type="ECO:0000256" key="1">
    <source>
        <dbReference type="SAM" id="MobiDB-lite"/>
    </source>
</evidence>
<gene>
    <name evidence="2" type="ORF">HDF14_005322</name>
</gene>
<protein>
    <submittedName>
        <fullName evidence="2">Uncharacterized protein</fullName>
    </submittedName>
</protein>
<proteinExistence type="predicted"/>
<evidence type="ECO:0000313" key="3">
    <source>
        <dbReference type="Proteomes" id="UP000535182"/>
    </source>
</evidence>
<organism evidence="2 3">
    <name type="scientific">Tunturiibacter gelidiferens</name>
    <dbReference type="NCBI Taxonomy" id="3069689"/>
    <lineage>
        <taxon>Bacteria</taxon>
        <taxon>Pseudomonadati</taxon>
        <taxon>Acidobacteriota</taxon>
        <taxon>Terriglobia</taxon>
        <taxon>Terriglobales</taxon>
        <taxon>Acidobacteriaceae</taxon>
        <taxon>Tunturiibacter</taxon>
    </lineage>
</organism>